<comment type="caution">
    <text evidence="1">The sequence shown here is derived from an EMBL/GenBank/DDBJ whole genome shotgun (WGS) entry which is preliminary data.</text>
</comment>
<evidence type="ECO:0000313" key="1">
    <source>
        <dbReference type="EMBL" id="KAJ8662512.1"/>
    </source>
</evidence>
<dbReference type="EMBL" id="JARTCD010000004">
    <property type="protein sequence ID" value="KAJ8662512.1"/>
    <property type="molecule type" value="Genomic_DNA"/>
</dbReference>
<keyword evidence="2" id="KW-1185">Reference proteome</keyword>
<sequence>MCGGRAGPASTTPNRRRILKYWYQDKGVIRLLKTNEGLPLGGNRTRVESFAISKVFTPLSRVTCSNLSCTREQQIAIV</sequence>
<evidence type="ECO:0000313" key="2">
    <source>
        <dbReference type="Proteomes" id="UP001234581"/>
    </source>
</evidence>
<protein>
    <submittedName>
        <fullName evidence="1">Uncharacterized protein</fullName>
    </submittedName>
</protein>
<accession>A0AAD7Y2U9</accession>
<gene>
    <name evidence="1" type="ORF">O0I10_001473</name>
</gene>
<reference evidence="1 2" key="1">
    <citation type="submission" date="2023-03" db="EMBL/GenBank/DDBJ databases">
        <title>Genome sequence of Lichtheimia ornata CBS 291.66.</title>
        <authorList>
            <person name="Mohabir J.T."/>
            <person name="Shea T.P."/>
            <person name="Kurbessoian T."/>
            <person name="Berby B."/>
            <person name="Fontaine J."/>
            <person name="Livny J."/>
            <person name="Gnirke A."/>
            <person name="Stajich J.E."/>
            <person name="Cuomo C.A."/>
        </authorList>
    </citation>
    <scope>NUCLEOTIDE SEQUENCE [LARGE SCALE GENOMIC DNA]</scope>
    <source>
        <strain evidence="1">CBS 291.66</strain>
    </source>
</reference>
<name>A0AAD7Y2U9_9FUNG</name>
<dbReference type="RefSeq" id="XP_058347425.1">
    <property type="nucleotide sequence ID" value="XM_058481568.1"/>
</dbReference>
<organism evidence="1 2">
    <name type="scientific">Lichtheimia ornata</name>
    <dbReference type="NCBI Taxonomy" id="688661"/>
    <lineage>
        <taxon>Eukaryota</taxon>
        <taxon>Fungi</taxon>
        <taxon>Fungi incertae sedis</taxon>
        <taxon>Mucoromycota</taxon>
        <taxon>Mucoromycotina</taxon>
        <taxon>Mucoromycetes</taxon>
        <taxon>Mucorales</taxon>
        <taxon>Lichtheimiaceae</taxon>
        <taxon>Lichtheimia</taxon>
    </lineage>
</organism>
<dbReference type="Proteomes" id="UP001234581">
    <property type="component" value="Unassembled WGS sequence"/>
</dbReference>
<proteinExistence type="predicted"/>
<dbReference type="AlphaFoldDB" id="A0AAD7Y2U9"/>
<dbReference type="GeneID" id="83208891"/>